<name>A0A024WQS7_PLAFA</name>
<dbReference type="Proteomes" id="UP000030699">
    <property type="component" value="Unassembled WGS sequence"/>
</dbReference>
<sequence>MDNINKSIIKNIGSMESKSTAVTYKECELSLKEEKEEYIEYLKKKKKILKELDKCNSHFFFTYFHKGELIEYLHNQINMHISDSNNLNKYKGSSFALIIHEISDLLSLITTVDKSKNKNKIKLVNIGHKLNTLMRSHYERIYDCDNSLVSIINKIKKLYKCYRSMEEKYLKKTKKQNINININTNTNTNTNTNKIEKENVAGNNDEEDPNDGINILHDDLLKEEINNIDNNIKNDINKYTIKCNNNNEKLIQDPFFQNEFVQGIDNYINQKDENNCHDNIKDKIDTLNCFKSDG</sequence>
<proteinExistence type="predicted"/>
<evidence type="ECO:0000256" key="1">
    <source>
        <dbReference type="SAM" id="Coils"/>
    </source>
</evidence>
<evidence type="ECO:0000313" key="3">
    <source>
        <dbReference type="Proteomes" id="UP000030699"/>
    </source>
</evidence>
<reference evidence="2 3" key="1">
    <citation type="submission" date="2013-02" db="EMBL/GenBank/DDBJ databases">
        <title>The Genome Annotation of Plasmodium falciparum MaliPS096_E11.</title>
        <authorList>
            <consortium name="The Broad Institute Genome Sequencing Platform"/>
            <consortium name="The Broad Institute Genome Sequencing Center for Infectious Disease"/>
            <person name="Neafsey D."/>
            <person name="Hoffman S."/>
            <person name="Volkman S."/>
            <person name="Rosenthal P."/>
            <person name="Walker B."/>
            <person name="Young S.K."/>
            <person name="Zeng Q."/>
            <person name="Gargeya S."/>
            <person name="Fitzgerald M."/>
            <person name="Haas B."/>
            <person name="Abouelleil A."/>
            <person name="Allen A.W."/>
            <person name="Alvarado L."/>
            <person name="Arachchi H.M."/>
            <person name="Berlin A.M."/>
            <person name="Chapman S.B."/>
            <person name="Gainer-Dewar J."/>
            <person name="Goldberg J."/>
            <person name="Griggs A."/>
            <person name="Gujja S."/>
            <person name="Hansen M."/>
            <person name="Howarth C."/>
            <person name="Imamovic A."/>
            <person name="Ireland A."/>
            <person name="Larimer J."/>
            <person name="McCowan C."/>
            <person name="Murphy C."/>
            <person name="Pearson M."/>
            <person name="Poon T.W."/>
            <person name="Priest M."/>
            <person name="Roberts A."/>
            <person name="Saif S."/>
            <person name="Shea T."/>
            <person name="Sisk P."/>
            <person name="Sykes S."/>
            <person name="Wortman J."/>
            <person name="Nusbaum C."/>
            <person name="Birren B."/>
        </authorList>
    </citation>
    <scope>NUCLEOTIDE SEQUENCE [LARGE SCALE GENOMIC DNA]</scope>
    <source>
        <strain evidence="2 3">MaliPS096_E11</strain>
    </source>
</reference>
<feature type="coiled-coil region" evidence="1">
    <location>
        <begin position="24"/>
        <end position="51"/>
    </location>
</feature>
<dbReference type="OrthoDB" id="387553at2759"/>
<keyword evidence="1" id="KW-0175">Coiled coil</keyword>
<accession>A0A024WQS7</accession>
<reference evidence="2 3" key="2">
    <citation type="submission" date="2013-02" db="EMBL/GenBank/DDBJ databases">
        <title>The Genome Sequence of Plasmodium falciparum MaliPS096_E11.</title>
        <authorList>
            <consortium name="The Broad Institute Genome Sequencing Platform"/>
            <consortium name="The Broad Institute Genome Sequencing Center for Infectious Disease"/>
            <person name="Neafsey D."/>
            <person name="Cheeseman I."/>
            <person name="Volkman S."/>
            <person name="Adams J."/>
            <person name="Walker B."/>
            <person name="Young S.K."/>
            <person name="Zeng Q."/>
            <person name="Gargeya S."/>
            <person name="Fitzgerald M."/>
            <person name="Haas B."/>
            <person name="Abouelleil A."/>
            <person name="Alvarado L."/>
            <person name="Arachchi H.M."/>
            <person name="Berlin A.M."/>
            <person name="Chapman S.B."/>
            <person name="Dewar J."/>
            <person name="Goldberg J."/>
            <person name="Griggs A."/>
            <person name="Gujja S."/>
            <person name="Hansen M."/>
            <person name="Howarth C."/>
            <person name="Imamovic A."/>
            <person name="Larimer J."/>
            <person name="McCowan C."/>
            <person name="Murphy C."/>
            <person name="Neiman D."/>
            <person name="Pearson M."/>
            <person name="Priest M."/>
            <person name="Roberts A."/>
            <person name="Saif S."/>
            <person name="Shea T."/>
            <person name="Sisk P."/>
            <person name="Sykes S."/>
            <person name="Wortman J."/>
            <person name="Nusbaum C."/>
            <person name="Birren B."/>
        </authorList>
    </citation>
    <scope>NUCLEOTIDE SEQUENCE [LARGE SCALE GENOMIC DNA]</scope>
    <source>
        <strain evidence="2 3">MaliPS096_E11</strain>
    </source>
</reference>
<dbReference type="EMBL" id="KI925548">
    <property type="protein sequence ID" value="ETW49060.1"/>
    <property type="molecule type" value="Genomic_DNA"/>
</dbReference>
<organism evidence="2 3">
    <name type="scientific">Plasmodium falciparum MaliPS096_E11</name>
    <dbReference type="NCBI Taxonomy" id="1036727"/>
    <lineage>
        <taxon>Eukaryota</taxon>
        <taxon>Sar</taxon>
        <taxon>Alveolata</taxon>
        <taxon>Apicomplexa</taxon>
        <taxon>Aconoidasida</taxon>
        <taxon>Haemosporida</taxon>
        <taxon>Plasmodiidae</taxon>
        <taxon>Plasmodium</taxon>
        <taxon>Plasmodium (Laverania)</taxon>
    </lineage>
</organism>
<gene>
    <name evidence="2" type="ORF">PFMALIP_02888</name>
</gene>
<evidence type="ECO:0000313" key="2">
    <source>
        <dbReference type="EMBL" id="ETW49060.1"/>
    </source>
</evidence>
<protein>
    <submittedName>
        <fullName evidence="2">Uncharacterized protein</fullName>
    </submittedName>
</protein>
<dbReference type="AlphaFoldDB" id="A0A024WQS7"/>